<evidence type="ECO:0000256" key="4">
    <source>
        <dbReference type="ARBA" id="ARBA00023012"/>
    </source>
</evidence>
<evidence type="ECO:0000256" key="1">
    <source>
        <dbReference type="ARBA" id="ARBA00004496"/>
    </source>
</evidence>
<reference evidence="12 13" key="1">
    <citation type="submission" date="2021-03" db="EMBL/GenBank/DDBJ databases">
        <title>Genomic Encyclopedia of Type Strains, Phase IV (KMG-IV): sequencing the most valuable type-strain genomes for metagenomic binning, comparative biology and taxonomic classification.</title>
        <authorList>
            <person name="Goeker M."/>
        </authorList>
    </citation>
    <scope>NUCLEOTIDE SEQUENCE [LARGE SCALE GENOMIC DNA]</scope>
    <source>
        <strain evidence="12 13">DSM 21292</strain>
    </source>
</reference>
<accession>A0ABS4RNN2</accession>
<dbReference type="Pfam" id="PF17853">
    <property type="entry name" value="GGDEF_2"/>
    <property type="match status" value="1"/>
</dbReference>
<comment type="caution">
    <text evidence="12">The sequence shown here is derived from an EMBL/GenBank/DDBJ whole genome shotgun (WGS) entry which is preliminary data.</text>
</comment>
<evidence type="ECO:0000259" key="11">
    <source>
        <dbReference type="PROSITE" id="PS50110"/>
    </source>
</evidence>
<evidence type="ECO:0000313" key="13">
    <source>
        <dbReference type="Proteomes" id="UP000810207"/>
    </source>
</evidence>
<dbReference type="InterPro" id="IPR051552">
    <property type="entry name" value="HptR"/>
</dbReference>
<evidence type="ECO:0000256" key="2">
    <source>
        <dbReference type="ARBA" id="ARBA00022490"/>
    </source>
</evidence>
<evidence type="ECO:0000259" key="10">
    <source>
        <dbReference type="PROSITE" id="PS01124"/>
    </source>
</evidence>
<dbReference type="SUPFAM" id="SSF46689">
    <property type="entry name" value="Homeodomain-like"/>
    <property type="match status" value="2"/>
</dbReference>
<dbReference type="InterPro" id="IPR001789">
    <property type="entry name" value="Sig_transdc_resp-reg_receiver"/>
</dbReference>
<keyword evidence="3 8" id="KW-0597">Phosphoprotein</keyword>
<evidence type="ECO:0000256" key="3">
    <source>
        <dbReference type="ARBA" id="ARBA00022553"/>
    </source>
</evidence>
<dbReference type="PRINTS" id="PR00032">
    <property type="entry name" value="HTHARAC"/>
</dbReference>
<organism evidence="12 13">
    <name type="scientific">Paenibacillus xylanexedens</name>
    <dbReference type="NCBI Taxonomy" id="528191"/>
    <lineage>
        <taxon>Bacteria</taxon>
        <taxon>Bacillati</taxon>
        <taxon>Bacillota</taxon>
        <taxon>Bacilli</taxon>
        <taxon>Bacillales</taxon>
        <taxon>Paenibacillaceae</taxon>
        <taxon>Paenibacillus</taxon>
    </lineage>
</organism>
<comment type="subcellular location">
    <subcellularLocation>
        <location evidence="1">Cytoplasm</location>
    </subcellularLocation>
</comment>
<evidence type="ECO:0000256" key="9">
    <source>
        <dbReference type="SAM" id="MobiDB-lite"/>
    </source>
</evidence>
<dbReference type="SMART" id="SM00448">
    <property type="entry name" value="REC"/>
    <property type="match status" value="1"/>
</dbReference>
<sequence length="532" mass="61551">MKKVMIVDDEIGIRENIRSCIDWEKEGFHYCGDAPDGELALPLIHEWAPDILITDIKMPFMNGLELTSIVRTQQPDIKIIIMSGHDEFSYAQEAIRLGVTEYCLKPISAAELIQMLHKVSKQMDEEHQRMTNRTITKEKLLADLCGGLIGTTDAIESAKQLSLPLSARYYTIVIIDVRLTDDSREPESLMKKLLPILEETRDPHVELLPYIRSRTELVLLLKYHSDDSISVYLEQLRGRVRMELEHTFKCNIILGIGSQQERLQGIHVSYLEAEEDKYITRLTLQNRASLREINLDEQTNLFLDRNSFLEFLKIGSPNLRDHFVQEFAAPLQSFDWKSSSYGFYLLNDLTLESFRLANQLFRMSDHSDENITSLQQTIRKITCWEDCTQYLCSLLDLLWQRRAACSGKYSDVIDQVKAYVSREYNNEQVSLKMISAHVRISPSHLSKIFSQETGQTITEYLTQIRIGKAKELLKTTNNKTFEIAYKVGYNDSHYFSNIFKKTTGFTPREYRTQGTEESQAGPSDMRKEPMYE</sequence>
<feature type="domain" description="HTH araC/xylS-type" evidence="10">
    <location>
        <begin position="414"/>
        <end position="513"/>
    </location>
</feature>
<dbReference type="PANTHER" id="PTHR42713">
    <property type="entry name" value="HISTIDINE KINASE-RELATED"/>
    <property type="match status" value="1"/>
</dbReference>
<dbReference type="Pfam" id="PF12833">
    <property type="entry name" value="HTH_18"/>
    <property type="match status" value="1"/>
</dbReference>
<dbReference type="Proteomes" id="UP000810207">
    <property type="component" value="Unassembled WGS sequence"/>
</dbReference>
<dbReference type="Gene3D" id="3.40.50.2300">
    <property type="match status" value="1"/>
</dbReference>
<feature type="region of interest" description="Disordered" evidence="9">
    <location>
        <begin position="506"/>
        <end position="532"/>
    </location>
</feature>
<dbReference type="SMART" id="SM00342">
    <property type="entry name" value="HTH_ARAC"/>
    <property type="match status" value="1"/>
</dbReference>
<feature type="compositionally biased region" description="Polar residues" evidence="9">
    <location>
        <begin position="512"/>
        <end position="521"/>
    </location>
</feature>
<evidence type="ECO:0000256" key="5">
    <source>
        <dbReference type="ARBA" id="ARBA00023015"/>
    </source>
</evidence>
<keyword evidence="5" id="KW-0805">Transcription regulation</keyword>
<evidence type="ECO:0000256" key="7">
    <source>
        <dbReference type="ARBA" id="ARBA00023163"/>
    </source>
</evidence>
<dbReference type="PROSITE" id="PS50110">
    <property type="entry name" value="RESPONSE_REGULATORY"/>
    <property type="match status" value="1"/>
</dbReference>
<dbReference type="PANTHER" id="PTHR42713:SF3">
    <property type="entry name" value="TRANSCRIPTIONAL REGULATORY PROTEIN HPTR"/>
    <property type="match status" value="1"/>
</dbReference>
<name>A0ABS4RNN2_PAEXY</name>
<dbReference type="InterPro" id="IPR011006">
    <property type="entry name" value="CheY-like_superfamily"/>
</dbReference>
<keyword evidence="2" id="KW-0963">Cytoplasm</keyword>
<keyword evidence="6" id="KW-0238">DNA-binding</keyword>
<dbReference type="Pfam" id="PF00072">
    <property type="entry name" value="Response_reg"/>
    <property type="match status" value="1"/>
</dbReference>
<dbReference type="PROSITE" id="PS01124">
    <property type="entry name" value="HTH_ARAC_FAMILY_2"/>
    <property type="match status" value="1"/>
</dbReference>
<dbReference type="InterPro" id="IPR041522">
    <property type="entry name" value="CdaR_GGDEF"/>
</dbReference>
<feature type="modified residue" description="4-aspartylphosphate" evidence="8">
    <location>
        <position position="55"/>
    </location>
</feature>
<keyword evidence="7" id="KW-0804">Transcription</keyword>
<protein>
    <submittedName>
        <fullName evidence="12">Two-component system response regulator YesN</fullName>
    </submittedName>
</protein>
<gene>
    <name evidence="12" type="ORF">J2Z28_000952</name>
</gene>
<dbReference type="Gene3D" id="1.10.10.60">
    <property type="entry name" value="Homeodomain-like"/>
    <property type="match status" value="2"/>
</dbReference>
<dbReference type="CDD" id="cd17536">
    <property type="entry name" value="REC_YesN-like"/>
    <property type="match status" value="1"/>
</dbReference>
<dbReference type="InterPro" id="IPR009057">
    <property type="entry name" value="Homeodomain-like_sf"/>
</dbReference>
<dbReference type="InterPro" id="IPR018060">
    <property type="entry name" value="HTH_AraC"/>
</dbReference>
<keyword evidence="13" id="KW-1185">Reference proteome</keyword>
<dbReference type="EMBL" id="JAGIKV010000003">
    <property type="protein sequence ID" value="MBP2244339.1"/>
    <property type="molecule type" value="Genomic_DNA"/>
</dbReference>
<evidence type="ECO:0000313" key="12">
    <source>
        <dbReference type="EMBL" id="MBP2244339.1"/>
    </source>
</evidence>
<dbReference type="SUPFAM" id="SSF52172">
    <property type="entry name" value="CheY-like"/>
    <property type="match status" value="1"/>
</dbReference>
<dbReference type="InterPro" id="IPR020449">
    <property type="entry name" value="Tscrpt_reg_AraC-type_HTH"/>
</dbReference>
<feature type="domain" description="Response regulatory" evidence="11">
    <location>
        <begin position="3"/>
        <end position="120"/>
    </location>
</feature>
<keyword evidence="4" id="KW-0902">Two-component regulatory system</keyword>
<evidence type="ECO:0000256" key="8">
    <source>
        <dbReference type="PROSITE-ProRule" id="PRU00169"/>
    </source>
</evidence>
<proteinExistence type="predicted"/>
<evidence type="ECO:0000256" key="6">
    <source>
        <dbReference type="ARBA" id="ARBA00023125"/>
    </source>
</evidence>